<keyword evidence="12" id="KW-1185">Reference proteome</keyword>
<keyword evidence="5 9" id="KW-0812">Transmembrane</keyword>
<comment type="similarity">
    <text evidence="3">Belongs to the peptidase S54 family.</text>
</comment>
<evidence type="ECO:0000256" key="2">
    <source>
        <dbReference type="ARBA" id="ARBA00004141"/>
    </source>
</evidence>
<evidence type="ECO:0000256" key="5">
    <source>
        <dbReference type="ARBA" id="ARBA00022692"/>
    </source>
</evidence>
<reference evidence="11 12" key="1">
    <citation type="submission" date="2024-02" db="EMBL/GenBank/DDBJ databases">
        <authorList>
            <person name="Daric V."/>
            <person name="Darras S."/>
        </authorList>
    </citation>
    <scope>NUCLEOTIDE SEQUENCE [LARGE SCALE GENOMIC DNA]</scope>
</reference>
<comment type="catalytic activity">
    <reaction evidence="1">
        <text>Cleaves type-1 transmembrane domains using a catalytic dyad composed of serine and histidine that are contributed by different transmembrane domains.</text>
        <dbReference type="EC" id="3.4.21.105"/>
    </reaction>
</comment>
<evidence type="ECO:0000256" key="4">
    <source>
        <dbReference type="ARBA" id="ARBA00013039"/>
    </source>
</evidence>
<evidence type="ECO:0000256" key="1">
    <source>
        <dbReference type="ARBA" id="ARBA00000156"/>
    </source>
</evidence>
<evidence type="ECO:0000256" key="6">
    <source>
        <dbReference type="ARBA" id="ARBA00022801"/>
    </source>
</evidence>
<dbReference type="Proteomes" id="UP001642483">
    <property type="component" value="Unassembled WGS sequence"/>
</dbReference>
<dbReference type="PANTHER" id="PTHR43731">
    <property type="entry name" value="RHOMBOID PROTEASE"/>
    <property type="match status" value="1"/>
</dbReference>
<keyword evidence="6" id="KW-0378">Hydrolase</keyword>
<name>A0ABP0GJD4_CLALP</name>
<evidence type="ECO:0000313" key="12">
    <source>
        <dbReference type="Proteomes" id="UP001642483"/>
    </source>
</evidence>
<evidence type="ECO:0000313" key="11">
    <source>
        <dbReference type="EMBL" id="CAK8691113.1"/>
    </source>
</evidence>
<dbReference type="InterPro" id="IPR050925">
    <property type="entry name" value="Rhomboid_protease_S54"/>
</dbReference>
<evidence type="ECO:0000256" key="8">
    <source>
        <dbReference type="ARBA" id="ARBA00023136"/>
    </source>
</evidence>
<organism evidence="11 12">
    <name type="scientific">Clavelina lepadiformis</name>
    <name type="common">Light-bulb sea squirt</name>
    <name type="synonym">Ascidia lepadiformis</name>
    <dbReference type="NCBI Taxonomy" id="159417"/>
    <lineage>
        <taxon>Eukaryota</taxon>
        <taxon>Metazoa</taxon>
        <taxon>Chordata</taxon>
        <taxon>Tunicata</taxon>
        <taxon>Ascidiacea</taxon>
        <taxon>Aplousobranchia</taxon>
        <taxon>Clavelinidae</taxon>
        <taxon>Clavelina</taxon>
    </lineage>
</organism>
<accession>A0ABP0GJD4</accession>
<proteinExistence type="inferred from homology"/>
<feature type="transmembrane region" description="Helical" evidence="9">
    <location>
        <begin position="118"/>
        <end position="139"/>
    </location>
</feature>
<evidence type="ECO:0000256" key="9">
    <source>
        <dbReference type="SAM" id="Phobius"/>
    </source>
</evidence>
<dbReference type="InterPro" id="IPR022764">
    <property type="entry name" value="Peptidase_S54_rhomboid_dom"/>
</dbReference>
<comment type="subcellular location">
    <subcellularLocation>
        <location evidence="2">Membrane</location>
        <topology evidence="2">Multi-pass membrane protein</topology>
    </subcellularLocation>
</comment>
<evidence type="ECO:0000256" key="7">
    <source>
        <dbReference type="ARBA" id="ARBA00022989"/>
    </source>
</evidence>
<dbReference type="EMBL" id="CAWYQH010000119">
    <property type="protein sequence ID" value="CAK8691113.1"/>
    <property type="molecule type" value="Genomic_DNA"/>
</dbReference>
<protein>
    <recommendedName>
        <fullName evidence="4">rhomboid protease</fullName>
        <ecNumber evidence="4">3.4.21.105</ecNumber>
    </recommendedName>
</protein>
<dbReference type="Pfam" id="PF01694">
    <property type="entry name" value="Rhomboid"/>
    <property type="match status" value="1"/>
</dbReference>
<keyword evidence="7 9" id="KW-1133">Transmembrane helix</keyword>
<keyword evidence="8 9" id="KW-0472">Membrane</keyword>
<feature type="transmembrane region" description="Helical" evidence="9">
    <location>
        <begin position="77"/>
        <end position="96"/>
    </location>
</feature>
<dbReference type="SUPFAM" id="SSF144091">
    <property type="entry name" value="Rhomboid-like"/>
    <property type="match status" value="1"/>
</dbReference>
<dbReference type="EC" id="3.4.21.105" evidence="4"/>
<feature type="domain" description="Peptidase S54 rhomboid" evidence="10">
    <location>
        <begin position="4"/>
        <end position="178"/>
    </location>
</feature>
<dbReference type="Gene3D" id="1.20.1540.10">
    <property type="entry name" value="Rhomboid-like"/>
    <property type="match status" value="1"/>
</dbReference>
<feature type="transmembrane region" description="Helical" evidence="9">
    <location>
        <begin position="160"/>
        <end position="177"/>
    </location>
</feature>
<comment type="caution">
    <text evidence="11">The sequence shown here is derived from an EMBL/GenBank/DDBJ whole genome shotgun (WGS) entry which is preliminary data.</text>
</comment>
<dbReference type="PANTHER" id="PTHR43731:SF14">
    <property type="entry name" value="PRESENILIN-ASSOCIATED RHOMBOID-LIKE PROTEIN, MITOCHONDRIAL"/>
    <property type="match status" value="1"/>
</dbReference>
<gene>
    <name evidence="11" type="ORF">CVLEPA_LOCUS23707</name>
</gene>
<feature type="transmembrane region" description="Helical" evidence="9">
    <location>
        <begin position="52"/>
        <end position="70"/>
    </location>
</feature>
<evidence type="ECO:0000259" key="10">
    <source>
        <dbReference type="Pfam" id="PF01694"/>
    </source>
</evidence>
<evidence type="ECO:0000256" key="3">
    <source>
        <dbReference type="ARBA" id="ARBA00009045"/>
    </source>
</evidence>
<dbReference type="InterPro" id="IPR035952">
    <property type="entry name" value="Rhomboid-like_sf"/>
</dbReference>
<sequence length="203" mass="22665">MASMLLSLFTHQDFLHIYFTIQGLYVMSRSWENQASAHHGQLPKNLMSPEKFVAFYLSAGVVASFGSLLLKKMSNNFTSTVGGSGAVLGLFGYMSMKSPQSNIRIFAIPFTTVKGETAILISIAVDLVGLLGKLTNWRYLPKLQSLVKLYYMLGWRGRNVCHAAHLAGLLFGIWYAVYGEMLLYQWSNFVLQIWNLVCSGVFG</sequence>